<dbReference type="Gene3D" id="3.30.930.10">
    <property type="entry name" value="Bira Bifunctional Protein, Domain 2"/>
    <property type="match status" value="1"/>
</dbReference>
<dbReference type="PANTHER" id="PTHR22594">
    <property type="entry name" value="ASPARTYL/LYSYL-TRNA SYNTHETASE"/>
    <property type="match status" value="1"/>
</dbReference>
<dbReference type="STRING" id="85681.V4T843"/>
<dbReference type="AlphaFoldDB" id="V4T843"/>
<protein>
    <recommendedName>
        <fullName evidence="6">Aminoacyl-tRNA synthetase class II (D/K/N) domain-containing protein</fullName>
    </recommendedName>
</protein>
<dbReference type="eggNOG" id="KOG0554">
    <property type="taxonomic scope" value="Eukaryota"/>
</dbReference>
<dbReference type="GO" id="GO:0006421">
    <property type="term" value="P:asparaginyl-tRNA aminoacylation"/>
    <property type="evidence" value="ECO:0007669"/>
    <property type="project" value="TreeGrafter"/>
</dbReference>
<keyword evidence="8" id="KW-1185">Reference proteome</keyword>
<name>V4T843_CITCL</name>
<evidence type="ECO:0000313" key="7">
    <source>
        <dbReference type="EMBL" id="ESR45706.1"/>
    </source>
</evidence>
<dbReference type="SUPFAM" id="SSF55681">
    <property type="entry name" value="Class II aaRS and biotin synthetases"/>
    <property type="match status" value="1"/>
</dbReference>
<keyword evidence="5" id="KW-0030">Aminoacyl-tRNA synthetase</keyword>
<keyword evidence="2" id="KW-0547">Nucleotide-binding</keyword>
<dbReference type="InterPro" id="IPR045864">
    <property type="entry name" value="aa-tRNA-synth_II/BPL/LPL"/>
</dbReference>
<accession>V4T843</accession>
<dbReference type="InParanoid" id="V4T843"/>
<proteinExistence type="predicted"/>
<dbReference type="PANTHER" id="PTHR22594:SF54">
    <property type="entry name" value="ASPARAGINE--TRNA LIGASE, CYTOPLASMIC 1-RELATED"/>
    <property type="match status" value="1"/>
</dbReference>
<organism evidence="7 8">
    <name type="scientific">Citrus clementina</name>
    <name type="common">Clementine</name>
    <name type="synonym">Citrus deliciosa x Citrus sinensis</name>
    <dbReference type="NCBI Taxonomy" id="85681"/>
    <lineage>
        <taxon>Eukaryota</taxon>
        <taxon>Viridiplantae</taxon>
        <taxon>Streptophyta</taxon>
        <taxon>Embryophyta</taxon>
        <taxon>Tracheophyta</taxon>
        <taxon>Spermatophyta</taxon>
        <taxon>Magnoliopsida</taxon>
        <taxon>eudicotyledons</taxon>
        <taxon>Gunneridae</taxon>
        <taxon>Pentapetalae</taxon>
        <taxon>rosids</taxon>
        <taxon>malvids</taxon>
        <taxon>Sapindales</taxon>
        <taxon>Rutaceae</taxon>
        <taxon>Aurantioideae</taxon>
        <taxon>Citrus</taxon>
    </lineage>
</organism>
<evidence type="ECO:0000256" key="1">
    <source>
        <dbReference type="ARBA" id="ARBA00022598"/>
    </source>
</evidence>
<dbReference type="KEGG" id="cic:CICLE_v10003760mg"/>
<gene>
    <name evidence="7" type="ORF">CICLE_v10003760mg</name>
</gene>
<evidence type="ECO:0000256" key="2">
    <source>
        <dbReference type="ARBA" id="ARBA00022741"/>
    </source>
</evidence>
<dbReference type="Pfam" id="PF00152">
    <property type="entry name" value="tRNA-synt_2"/>
    <property type="match status" value="1"/>
</dbReference>
<keyword evidence="4" id="KW-0648">Protein biosynthesis</keyword>
<evidence type="ECO:0000313" key="8">
    <source>
        <dbReference type="Proteomes" id="UP000030687"/>
    </source>
</evidence>
<dbReference type="GO" id="GO:0004816">
    <property type="term" value="F:asparagine-tRNA ligase activity"/>
    <property type="evidence" value="ECO:0007669"/>
    <property type="project" value="TreeGrafter"/>
</dbReference>
<evidence type="ECO:0000256" key="4">
    <source>
        <dbReference type="ARBA" id="ARBA00022917"/>
    </source>
</evidence>
<dbReference type="Proteomes" id="UP000030687">
    <property type="component" value="Unassembled WGS sequence"/>
</dbReference>
<dbReference type="GO" id="GO:0005524">
    <property type="term" value="F:ATP binding"/>
    <property type="evidence" value="ECO:0007669"/>
    <property type="project" value="UniProtKB-KW"/>
</dbReference>
<evidence type="ECO:0000256" key="3">
    <source>
        <dbReference type="ARBA" id="ARBA00022840"/>
    </source>
</evidence>
<feature type="domain" description="Aminoacyl-tRNA synthetase class II (D/K/N)" evidence="6">
    <location>
        <begin position="22"/>
        <end position="85"/>
    </location>
</feature>
<dbReference type="Gramene" id="ESR45706">
    <property type="protein sequence ID" value="ESR45706"/>
    <property type="gene ID" value="CICLE_v10003760mg"/>
</dbReference>
<dbReference type="InterPro" id="IPR004364">
    <property type="entry name" value="Aa-tRNA-synt_II"/>
</dbReference>
<keyword evidence="1" id="KW-0436">Ligase</keyword>
<keyword evidence="3" id="KW-0067">ATP-binding</keyword>
<evidence type="ECO:0000256" key="5">
    <source>
        <dbReference type="ARBA" id="ARBA00023146"/>
    </source>
</evidence>
<sequence>MVEPKIAFADLREGKHFENKVEWGIDLVSEHERFKFQKPVTVYNYPKGVKAFYMRLNDDLTTVAAMDVVVPKVGELIGGSQREERYGVIKSSGFVLGFERMVLFAKGMDNIRDVIPFPRYPRRGFSNL</sequence>
<dbReference type="EMBL" id="KI536799">
    <property type="protein sequence ID" value="ESR45706.1"/>
    <property type="molecule type" value="Genomic_DNA"/>
</dbReference>
<dbReference type="GO" id="GO:0005739">
    <property type="term" value="C:mitochondrion"/>
    <property type="evidence" value="ECO:0007669"/>
    <property type="project" value="TreeGrafter"/>
</dbReference>
<reference evidence="7 8" key="1">
    <citation type="submission" date="2013-10" db="EMBL/GenBank/DDBJ databases">
        <authorList>
            <consortium name="International Citrus Genome Consortium"/>
            <person name="Jenkins J."/>
            <person name="Schmutz J."/>
            <person name="Prochnik S."/>
            <person name="Rokhsar D."/>
            <person name="Gmitter F."/>
            <person name="Ollitrault P."/>
            <person name="Machado M."/>
            <person name="Talon M."/>
            <person name="Wincker P."/>
            <person name="Jaillon O."/>
            <person name="Morgante M."/>
        </authorList>
    </citation>
    <scope>NUCLEOTIDE SEQUENCE</scope>
    <source>
        <strain evidence="8">cv. Clemenules</strain>
    </source>
</reference>
<evidence type="ECO:0000259" key="6">
    <source>
        <dbReference type="Pfam" id="PF00152"/>
    </source>
</evidence>